<reference evidence="4" key="1">
    <citation type="submission" date="2023-08" db="EMBL/GenBank/DDBJ databases">
        <title>Black Yeasts Isolated from many extreme environments.</title>
        <authorList>
            <person name="Coleine C."/>
            <person name="Stajich J.E."/>
            <person name="Selbmann L."/>
        </authorList>
    </citation>
    <scope>NUCLEOTIDE SEQUENCE</scope>
    <source>
        <strain evidence="4">CCFEE 5401</strain>
    </source>
</reference>
<dbReference type="EMBL" id="JAVRRL010000028">
    <property type="protein sequence ID" value="KAK5112737.1"/>
    <property type="molecule type" value="Genomic_DNA"/>
</dbReference>
<dbReference type="Proteomes" id="UP001310890">
    <property type="component" value="Unassembled WGS sequence"/>
</dbReference>
<keyword evidence="2" id="KW-1133">Transmembrane helix</keyword>
<keyword evidence="2" id="KW-0472">Membrane</keyword>
<evidence type="ECO:0000313" key="5">
    <source>
        <dbReference type="Proteomes" id="UP001310890"/>
    </source>
</evidence>
<feature type="region of interest" description="Disordered" evidence="1">
    <location>
        <begin position="188"/>
        <end position="269"/>
    </location>
</feature>
<feature type="transmembrane region" description="Helical" evidence="2">
    <location>
        <begin position="440"/>
        <end position="460"/>
    </location>
</feature>
<dbReference type="PANTHER" id="PTHR11200">
    <property type="entry name" value="INOSITOL 5-PHOSPHATASE"/>
    <property type="match status" value="1"/>
</dbReference>
<accession>A0AAN7YRJ4</accession>
<feature type="compositionally biased region" description="Polar residues" evidence="1">
    <location>
        <begin position="254"/>
        <end position="269"/>
    </location>
</feature>
<evidence type="ECO:0000256" key="2">
    <source>
        <dbReference type="SAM" id="Phobius"/>
    </source>
</evidence>
<dbReference type="InterPro" id="IPR046985">
    <property type="entry name" value="IP5"/>
</dbReference>
<organism evidence="4 5">
    <name type="scientific">Meristemomyces frigidus</name>
    <dbReference type="NCBI Taxonomy" id="1508187"/>
    <lineage>
        <taxon>Eukaryota</taxon>
        <taxon>Fungi</taxon>
        <taxon>Dikarya</taxon>
        <taxon>Ascomycota</taxon>
        <taxon>Pezizomycotina</taxon>
        <taxon>Dothideomycetes</taxon>
        <taxon>Dothideomycetidae</taxon>
        <taxon>Mycosphaerellales</taxon>
        <taxon>Teratosphaeriaceae</taxon>
        <taxon>Meristemomyces</taxon>
    </lineage>
</organism>
<dbReference type="AlphaFoldDB" id="A0AAN7YRJ4"/>
<name>A0AAN7YRJ4_9PEZI</name>
<dbReference type="SUPFAM" id="SSF56219">
    <property type="entry name" value="DNase I-like"/>
    <property type="match status" value="1"/>
</dbReference>
<dbReference type="InterPro" id="IPR036691">
    <property type="entry name" value="Endo/exonu/phosph_ase_sf"/>
</dbReference>
<dbReference type="GO" id="GO:0046856">
    <property type="term" value="P:phosphatidylinositol dephosphorylation"/>
    <property type="evidence" value="ECO:0007669"/>
    <property type="project" value="InterPro"/>
</dbReference>
<keyword evidence="2" id="KW-0812">Transmembrane</keyword>
<gene>
    <name evidence="4" type="ORF">LTR62_003835</name>
</gene>
<protein>
    <recommendedName>
        <fullName evidence="3">Inositol polyphosphate-related phosphatase domain-containing protein</fullName>
    </recommendedName>
</protein>
<dbReference type="Gene3D" id="3.60.10.10">
    <property type="entry name" value="Endonuclease/exonuclease/phosphatase"/>
    <property type="match status" value="1"/>
</dbReference>
<proteinExistence type="predicted"/>
<dbReference type="SMART" id="SM00128">
    <property type="entry name" value="IPPc"/>
    <property type="match status" value="1"/>
</dbReference>
<dbReference type="InterPro" id="IPR000300">
    <property type="entry name" value="IPPc"/>
</dbReference>
<dbReference type="Pfam" id="PF22669">
    <property type="entry name" value="Exo_endo_phos2"/>
    <property type="match status" value="1"/>
</dbReference>
<evidence type="ECO:0000313" key="4">
    <source>
        <dbReference type="EMBL" id="KAK5112737.1"/>
    </source>
</evidence>
<comment type="caution">
    <text evidence="4">The sequence shown here is derived from an EMBL/GenBank/DDBJ whole genome shotgun (WGS) entry which is preliminary data.</text>
</comment>
<dbReference type="PANTHER" id="PTHR11200:SF286">
    <property type="entry name" value="5-PHOSPHATASE, PUTATIVE (AFU_ORTHOLOGUE AFUA_5G07600)-RELATED"/>
    <property type="match status" value="1"/>
</dbReference>
<sequence length="463" mass="50906">MAEITTYTTTFNCARQLTNTDFLATSLLSALTTSALPPDLLVLSLQELAPISHSFLGGSLLTPYFSRITEAVALASSRRFGDEDTEAEYVPLITRNVGMTAMMVFGRHRIAHRVRWVQTAGVGVGEYFEMGNKGAVGVRLGMGIEGSAEEVVMTFVAAHLAPMEEKCARRNEDWRSICENLVFEAPAEHGGRAGQKKKVAGAGGEREPLLAGSTEGARDHGQKPSTLFTPPTHLLLSGDLNYRTSDTRPRESTNTKTWPQPVSSPTDANHYSHLLPYDQLIRERTANRTFHNLSEHAIAFPPTYKYSSAAQAQAVATTTEFHKLADGRTVERTSIQPAEEKKWLWAGHRTPSWCDRVLFLAAAKPTVHAYTSLPIQPTSDHRPVALYASFPAQPVEVGVGEVKEPFALREDWKQRRVVARRYEILIGGVAYLLLTWEGRALIFGTMAGVVGGYFLLAALVGMH</sequence>
<feature type="domain" description="Inositol polyphosphate-related phosphatase" evidence="3">
    <location>
        <begin position="2"/>
        <end position="396"/>
    </location>
</feature>
<evidence type="ECO:0000256" key="1">
    <source>
        <dbReference type="SAM" id="MobiDB-lite"/>
    </source>
</evidence>
<dbReference type="GO" id="GO:0004439">
    <property type="term" value="F:phosphatidylinositol-4,5-bisphosphate 5-phosphatase activity"/>
    <property type="evidence" value="ECO:0007669"/>
    <property type="project" value="TreeGrafter"/>
</dbReference>
<evidence type="ECO:0000259" key="3">
    <source>
        <dbReference type="SMART" id="SM00128"/>
    </source>
</evidence>